<dbReference type="PANTHER" id="PTHR43646:SF3">
    <property type="entry name" value="SLR1566 PROTEIN"/>
    <property type="match status" value="1"/>
</dbReference>
<dbReference type="RefSeq" id="WP_201374878.1">
    <property type="nucleotide sequence ID" value="NZ_BNJG01000003.1"/>
</dbReference>
<dbReference type="EMBL" id="BNJG01000003">
    <property type="protein sequence ID" value="GHO58614.1"/>
    <property type="molecule type" value="Genomic_DNA"/>
</dbReference>
<accession>A0ABQ3V143</accession>
<dbReference type="CDD" id="cd00761">
    <property type="entry name" value="Glyco_tranf_GTA_type"/>
    <property type="match status" value="1"/>
</dbReference>
<keyword evidence="3" id="KW-0808">Transferase</keyword>
<gene>
    <name evidence="3" type="ORF">KSB_70890</name>
</gene>
<organism evidence="3 4">
    <name type="scientific">Ktedonobacter robiniae</name>
    <dbReference type="NCBI Taxonomy" id="2778365"/>
    <lineage>
        <taxon>Bacteria</taxon>
        <taxon>Bacillati</taxon>
        <taxon>Chloroflexota</taxon>
        <taxon>Ktedonobacteria</taxon>
        <taxon>Ktedonobacterales</taxon>
        <taxon>Ktedonobacteraceae</taxon>
        <taxon>Ktedonobacter</taxon>
    </lineage>
</organism>
<reference evidence="3 4" key="1">
    <citation type="journal article" date="2021" name="Int. J. Syst. Evol. Microbiol.">
        <title>Reticulibacter mediterranei gen. nov., sp. nov., within the new family Reticulibacteraceae fam. nov., and Ktedonospora formicarum gen. nov., sp. nov., Ktedonobacter robiniae sp. nov., Dictyobacter formicarum sp. nov. and Dictyobacter arantiisoli sp. nov., belonging to the class Ktedonobacteria.</title>
        <authorList>
            <person name="Yabe S."/>
            <person name="Zheng Y."/>
            <person name="Wang C.M."/>
            <person name="Sakai Y."/>
            <person name="Abe K."/>
            <person name="Yokota A."/>
            <person name="Donadio S."/>
            <person name="Cavaletti L."/>
            <person name="Monciardini P."/>
        </authorList>
    </citation>
    <scope>NUCLEOTIDE SEQUENCE [LARGE SCALE GENOMIC DNA]</scope>
    <source>
        <strain evidence="3 4">SOSP1-30</strain>
    </source>
</reference>
<proteinExistence type="predicted"/>
<feature type="domain" description="Glycosyltransferase 2-like" evidence="2">
    <location>
        <begin position="49"/>
        <end position="220"/>
    </location>
</feature>
<dbReference type="InterPro" id="IPR001173">
    <property type="entry name" value="Glyco_trans_2-like"/>
</dbReference>
<keyword evidence="1" id="KW-1133">Transmembrane helix</keyword>
<dbReference type="SUPFAM" id="SSF53448">
    <property type="entry name" value="Nucleotide-diphospho-sugar transferases"/>
    <property type="match status" value="1"/>
</dbReference>
<evidence type="ECO:0000313" key="3">
    <source>
        <dbReference type="EMBL" id="GHO58614.1"/>
    </source>
</evidence>
<feature type="transmembrane region" description="Helical" evidence="1">
    <location>
        <begin position="289"/>
        <end position="313"/>
    </location>
</feature>
<keyword evidence="1" id="KW-0812">Transmembrane</keyword>
<protein>
    <submittedName>
        <fullName evidence="3">Glycosyl transferase</fullName>
    </submittedName>
</protein>
<keyword evidence="4" id="KW-1185">Reference proteome</keyword>
<comment type="caution">
    <text evidence="3">The sequence shown here is derived from an EMBL/GenBank/DDBJ whole genome shotgun (WGS) entry which is preliminary data.</text>
</comment>
<dbReference type="Gene3D" id="3.90.550.10">
    <property type="entry name" value="Spore Coat Polysaccharide Biosynthesis Protein SpsA, Chain A"/>
    <property type="match status" value="1"/>
</dbReference>
<dbReference type="Proteomes" id="UP000654345">
    <property type="component" value="Unassembled WGS sequence"/>
</dbReference>
<dbReference type="GO" id="GO:0016740">
    <property type="term" value="F:transferase activity"/>
    <property type="evidence" value="ECO:0007669"/>
    <property type="project" value="UniProtKB-KW"/>
</dbReference>
<feature type="transmembrane region" description="Helical" evidence="1">
    <location>
        <begin position="320"/>
        <end position="342"/>
    </location>
</feature>
<sequence>MGKGYPLQLITCVQLFFAARVAWRLAKGGGRKRLQARETVQAAGEQIAVIVPVLNEYTRLAPCLEGLMAQGSAVCEILVVDGGSTDGTQQLVTAYAQRDTRIRLMDASPIPEDWNGKVWGLQTGWKAVAPTANWILIIDADVRTKPLLTSTLLEHARSAQLDGLSLATQQELGSIGEGFVHPALLTTLVYRFGVPGREFQRIQDVQANGQCFLFRRTALACYDGFASTCFSVSEDVTMARMLVRDGYRVGFYEADDLVSVRMYENWREAWQNWTRSLPLHDHFSGMQTALGWLEILLVQALPLPLLLFLLLFLRTRDWHILTVNGVLLAMRLGVLVGTVRAYPRRPWSYWFSPLCDLPVAMQLGRMALRRKHTWRGRTVIRRGSL</sequence>
<dbReference type="PANTHER" id="PTHR43646">
    <property type="entry name" value="GLYCOSYLTRANSFERASE"/>
    <property type="match status" value="1"/>
</dbReference>
<keyword evidence="1" id="KW-0472">Membrane</keyword>
<name>A0ABQ3V143_9CHLR</name>
<evidence type="ECO:0000313" key="4">
    <source>
        <dbReference type="Proteomes" id="UP000654345"/>
    </source>
</evidence>
<evidence type="ECO:0000259" key="2">
    <source>
        <dbReference type="Pfam" id="PF00535"/>
    </source>
</evidence>
<dbReference type="InterPro" id="IPR029044">
    <property type="entry name" value="Nucleotide-diphossugar_trans"/>
</dbReference>
<dbReference type="Pfam" id="PF00535">
    <property type="entry name" value="Glycos_transf_2"/>
    <property type="match status" value="1"/>
</dbReference>
<evidence type="ECO:0000256" key="1">
    <source>
        <dbReference type="SAM" id="Phobius"/>
    </source>
</evidence>